<evidence type="ECO:0000256" key="1">
    <source>
        <dbReference type="ARBA" id="ARBA00022614"/>
    </source>
</evidence>
<dbReference type="FunFam" id="3.80.10.10:FF:000383">
    <property type="entry name" value="Leucine-rich repeat receptor protein kinase EMS1"/>
    <property type="match status" value="1"/>
</dbReference>
<keyword evidence="1" id="KW-0433">Leucine-rich repeat</keyword>
<dbReference type="SMART" id="SM00369">
    <property type="entry name" value="LRR_TYP"/>
    <property type="match status" value="4"/>
</dbReference>
<proteinExistence type="predicted"/>
<dbReference type="SUPFAM" id="SSF52047">
    <property type="entry name" value="RNI-like"/>
    <property type="match status" value="1"/>
</dbReference>
<dbReference type="PANTHER" id="PTHR48004">
    <property type="entry name" value="OS01G0149700 PROTEIN"/>
    <property type="match status" value="1"/>
</dbReference>
<evidence type="ECO:0000256" key="3">
    <source>
        <dbReference type="ARBA" id="ARBA00023136"/>
    </source>
</evidence>
<comment type="caution">
    <text evidence="6">The sequence shown here is derived from an EMBL/GenBank/DDBJ whole genome shotgun (WGS) entry which is preliminary data.</text>
</comment>
<keyword evidence="2" id="KW-0677">Repeat</keyword>
<keyword evidence="3 5" id="KW-0472">Membrane</keyword>
<evidence type="ECO:0000256" key="2">
    <source>
        <dbReference type="ARBA" id="ARBA00022737"/>
    </source>
</evidence>
<evidence type="ECO:0000256" key="5">
    <source>
        <dbReference type="SAM" id="Phobius"/>
    </source>
</evidence>
<dbReference type="InterPro" id="IPR001611">
    <property type="entry name" value="Leu-rich_rpt"/>
</dbReference>
<organism evidence="6 7">
    <name type="scientific">Seminavis robusta</name>
    <dbReference type="NCBI Taxonomy" id="568900"/>
    <lineage>
        <taxon>Eukaryota</taxon>
        <taxon>Sar</taxon>
        <taxon>Stramenopiles</taxon>
        <taxon>Ochrophyta</taxon>
        <taxon>Bacillariophyta</taxon>
        <taxon>Bacillariophyceae</taxon>
        <taxon>Bacillariophycidae</taxon>
        <taxon>Naviculales</taxon>
        <taxon>Naviculaceae</taxon>
        <taxon>Seminavis</taxon>
    </lineage>
</organism>
<dbReference type="InterPro" id="IPR003591">
    <property type="entry name" value="Leu-rich_rpt_typical-subtyp"/>
</dbReference>
<protein>
    <submittedName>
        <fullName evidence="6">Serine threonine-protein kinase BRI1-like</fullName>
    </submittedName>
</protein>
<dbReference type="AlphaFoldDB" id="A0A9N8DQE8"/>
<evidence type="ECO:0000256" key="4">
    <source>
        <dbReference type="SAM" id="MobiDB-lite"/>
    </source>
</evidence>
<evidence type="ECO:0000313" key="7">
    <source>
        <dbReference type="Proteomes" id="UP001153069"/>
    </source>
</evidence>
<reference evidence="6" key="1">
    <citation type="submission" date="2020-06" db="EMBL/GenBank/DDBJ databases">
        <authorList>
            <consortium name="Plant Systems Biology data submission"/>
        </authorList>
    </citation>
    <scope>NUCLEOTIDE SEQUENCE</scope>
    <source>
        <strain evidence="6">D6</strain>
    </source>
</reference>
<dbReference type="FunFam" id="3.80.10.10:FF:000095">
    <property type="entry name" value="LRR receptor-like serine/threonine-protein kinase GSO1"/>
    <property type="match status" value="1"/>
</dbReference>
<keyword evidence="5" id="KW-0812">Transmembrane</keyword>
<gene>
    <name evidence="6" type="ORF">SEMRO_213_G088580.1</name>
</gene>
<feature type="region of interest" description="Disordered" evidence="4">
    <location>
        <begin position="1"/>
        <end position="20"/>
    </location>
</feature>
<evidence type="ECO:0000313" key="6">
    <source>
        <dbReference type="EMBL" id="CAB9504929.1"/>
    </source>
</evidence>
<keyword evidence="5" id="KW-1133">Transmembrane helix</keyword>
<dbReference type="Pfam" id="PF00560">
    <property type="entry name" value="LRR_1"/>
    <property type="match status" value="4"/>
</dbReference>
<feature type="transmembrane region" description="Helical" evidence="5">
    <location>
        <begin position="51"/>
        <end position="71"/>
    </location>
</feature>
<dbReference type="InterPro" id="IPR052941">
    <property type="entry name" value="StomDev_PlantInt_Reg"/>
</dbReference>
<dbReference type="EMBL" id="CAICTM010000212">
    <property type="protein sequence ID" value="CAB9504929.1"/>
    <property type="molecule type" value="Genomic_DNA"/>
</dbReference>
<name>A0A9N8DQE8_9STRA</name>
<dbReference type="InterPro" id="IPR032675">
    <property type="entry name" value="LRR_dom_sf"/>
</dbReference>
<dbReference type="OrthoDB" id="48557at2759"/>
<dbReference type="PANTHER" id="PTHR48004:SF59">
    <property type="entry name" value="LEUCINE-RICH REPEAT-CONTAINING N-TERMINAL PLANT-TYPE DOMAIN-CONTAINING PROTEIN"/>
    <property type="match status" value="1"/>
</dbReference>
<dbReference type="Gene3D" id="3.80.10.10">
    <property type="entry name" value="Ribonuclease Inhibitor"/>
    <property type="match status" value="2"/>
</dbReference>
<accession>A0A9N8DQE8</accession>
<keyword evidence="7" id="KW-1185">Reference proteome</keyword>
<keyword evidence="6" id="KW-0808">Transferase</keyword>
<keyword evidence="6" id="KW-0418">Kinase</keyword>
<sequence length="782" mass="85830">MSDDTPGYSEMECHDDVPDSSLPDVEDALRFAAGQNSQANERKRNGRAGSFVSIAIAVSLVFACVILLVAGNRPASSSRENEDSAISGRNLQNIHGICSGEATPCDNVYSPTMCTNVGSTTAVCDAVSTSCQATCARASLSGFESPCQCRQESCVGFNCDYQFSCVGGTPSCQEFADPVVCALTHGCRWVTGSGASLPEEPENAPLSETHFRGRAEHVKSYLIEQGISSEEDLSNTGTPQQMAMNYIITGTSGPGLGRPYIIEVPDGDLTTQSGYDFVTRYVLSVLFYALNGQRWVFFLNFLTPTPVCEWFSQLQYADLKTEHRGVVCDFNTSEVTQLLLNQNNLQGNLPTELALITSLATIDLDTNLVNGPIPDSFQDLTNLESFFSSKNRMNGTLPSWINVWKKLRNINWSSNLFSGTIPANMGNLEELTGIALDNNLLTGSFDGLFDTSNATGLKKLEQFYAENNRFTGTLGENFLKDLANLTYLDISDNRFSGQVPVHLFELPSLLVMDLHDNEFDLLPSEFPSNDHLEFLALHKSSYNSQSIPSSISNLEALRHLDLSQNGFTGMMPESLGTLTDLRYLFLAQNDFTPGDIPQWVLGLSTLAELSLKSTNRTGTIPDNLGNELQGLVLLDLDDNNLGGEIPLSLGLLRNLNVLLLNRNNFTGELPDTFSNLVDLRLLYIEANAELEGDLGALFCENPRFAINPVIIADCNLCYSSDCCTQCCENGEACNTGYHVPDLDPMWQLGYNRVFFTFQREDYFIKQNYEDGEEASTARLPPG</sequence>
<dbReference type="Proteomes" id="UP001153069">
    <property type="component" value="Unassembled WGS sequence"/>
</dbReference>
<dbReference type="GO" id="GO:0016301">
    <property type="term" value="F:kinase activity"/>
    <property type="evidence" value="ECO:0007669"/>
    <property type="project" value="UniProtKB-KW"/>
</dbReference>